<dbReference type="SUPFAM" id="SSF53756">
    <property type="entry name" value="UDP-Glycosyltransferase/glycogen phosphorylase"/>
    <property type="match status" value="1"/>
</dbReference>
<evidence type="ECO:0000313" key="10">
    <source>
        <dbReference type="EMBL" id="MDO9713755.1"/>
    </source>
</evidence>
<protein>
    <recommendedName>
        <fullName evidence="9">Alpha-1,4 glucan phosphorylase</fullName>
        <ecNumber evidence="9">2.4.1.1</ecNumber>
    </recommendedName>
</protein>
<evidence type="ECO:0000313" key="11">
    <source>
        <dbReference type="Proteomes" id="UP001243009"/>
    </source>
</evidence>
<evidence type="ECO:0000256" key="2">
    <source>
        <dbReference type="ARBA" id="ARBA00001933"/>
    </source>
</evidence>
<keyword evidence="4 9" id="KW-0328">Glycosyltransferase</keyword>
<evidence type="ECO:0000256" key="8">
    <source>
        <dbReference type="ARBA" id="ARBA00025174"/>
    </source>
</evidence>
<comment type="function">
    <text evidence="9">Allosteric enzyme that catalyzes the rate-limiting step in glycogen catabolism, the phosphorolytic cleavage of glycogen to produce glucose-1-phosphate, and plays a central role in maintaining cellular and organismal glucose homeostasis.</text>
</comment>
<reference evidence="10 11" key="1">
    <citation type="submission" date="2023-08" db="EMBL/GenBank/DDBJ databases">
        <title>The draft genome sequence of Paracraurococcus sp. LOR1-02.</title>
        <authorList>
            <person name="Kingkaew E."/>
            <person name="Tanasupawat S."/>
        </authorList>
    </citation>
    <scope>NUCLEOTIDE SEQUENCE [LARGE SCALE GENOMIC DNA]</scope>
    <source>
        <strain evidence="10 11">LOR1-02</strain>
    </source>
</reference>
<proteinExistence type="inferred from homology"/>
<dbReference type="Proteomes" id="UP001243009">
    <property type="component" value="Unassembled WGS sequence"/>
</dbReference>
<comment type="similarity">
    <text evidence="3 9">Belongs to the glycogen phosphorylase family.</text>
</comment>
<comment type="caution">
    <text evidence="10">The sequence shown here is derived from an EMBL/GenBank/DDBJ whole genome shotgun (WGS) entry which is preliminary data.</text>
</comment>
<dbReference type="Pfam" id="PF00343">
    <property type="entry name" value="Phosphorylase"/>
    <property type="match status" value="1"/>
</dbReference>
<dbReference type="EC" id="2.4.1.1" evidence="9"/>
<comment type="function">
    <text evidence="8">Phosphorylase is an important allosteric enzyme in carbohydrate metabolism. Enzymes from different sources differ in their regulatory mechanisms and in their natural substrates. However, all known phosphorylases share catalytic and structural properties.</text>
</comment>
<keyword evidence="7 9" id="KW-0119">Carbohydrate metabolism</keyword>
<evidence type="ECO:0000256" key="5">
    <source>
        <dbReference type="ARBA" id="ARBA00022679"/>
    </source>
</evidence>
<accession>A0ABT9EC15</accession>
<dbReference type="EMBL" id="JAUTWS010000118">
    <property type="protein sequence ID" value="MDO9713755.1"/>
    <property type="molecule type" value="Genomic_DNA"/>
</dbReference>
<evidence type="ECO:0000256" key="9">
    <source>
        <dbReference type="RuleBase" id="RU000587"/>
    </source>
</evidence>
<name>A0ABT9EC15_9PROT</name>
<dbReference type="InterPro" id="IPR000811">
    <property type="entry name" value="Glyco_trans_35"/>
</dbReference>
<dbReference type="PANTHER" id="PTHR11468:SF3">
    <property type="entry name" value="GLYCOGEN PHOSPHORYLASE, LIVER FORM"/>
    <property type="match status" value="1"/>
</dbReference>
<evidence type="ECO:0000256" key="1">
    <source>
        <dbReference type="ARBA" id="ARBA00001275"/>
    </source>
</evidence>
<organism evidence="10 11">
    <name type="scientific">Paracraurococcus lichenis</name>
    <dbReference type="NCBI Taxonomy" id="3064888"/>
    <lineage>
        <taxon>Bacteria</taxon>
        <taxon>Pseudomonadati</taxon>
        <taxon>Pseudomonadota</taxon>
        <taxon>Alphaproteobacteria</taxon>
        <taxon>Acetobacterales</taxon>
        <taxon>Roseomonadaceae</taxon>
        <taxon>Paracraurococcus</taxon>
    </lineage>
</organism>
<keyword evidence="5 9" id="KW-0808">Transferase</keyword>
<dbReference type="RefSeq" id="WP_305108605.1">
    <property type="nucleotide sequence ID" value="NZ_JAUTWS010000118.1"/>
</dbReference>
<keyword evidence="11" id="KW-1185">Reference proteome</keyword>
<sequence length="516" mass="57212">VRRHLRVYGDLTGLPEKVAIQLNDTHPAIAVAELMRICVDLHGMPWDEAWAITRGCINYTNHTLLPEALESWAVPLMERLLPRHMQIIYLINAHHLDAVRAAHPGDVRLLASVSLIEESHGRRVRMGHLAFVGSNKVNGVSALHSDLLKKTVFRDFNTLAPERITNKTNGITFRRWLHQANPGLAGLLVEAVGPAVLDDAGRLEAAIPLADDAAFRDRFAAVKRANKEALAALIRQQLDLRVDPGAMFDVQIKRIHEYKRQLLNILETVALYDAIRAQPHLDWVPRVKIFAGKAAASYHRAKQIIKLAHDVARVVNSDPTVRNLLHVAFLPNYNVSLAEMIVPAADLSEQISTAGMEASGTGNMKLALNGALTIGTLDGANVEIRERVGDPNIFIFGLTTEEVEARRRDGSRGAGAIQASSRLGEVLEAIESGVFSPDDRGRYRDLMGSIRCHDYFMVGADFDSYFDAQRRADARWQDPVAWWRSAVLNTAQVGWFSSDRTIAEYAAEIWRVPVGG</sequence>
<evidence type="ECO:0000256" key="6">
    <source>
        <dbReference type="ARBA" id="ARBA00022898"/>
    </source>
</evidence>
<keyword evidence="6 9" id="KW-0663">Pyridoxal phosphate</keyword>
<dbReference type="InterPro" id="IPR011833">
    <property type="entry name" value="Glycg_phsphrylas"/>
</dbReference>
<dbReference type="NCBIfam" id="TIGR02093">
    <property type="entry name" value="P_ylase"/>
    <property type="match status" value="1"/>
</dbReference>
<dbReference type="InterPro" id="IPR035090">
    <property type="entry name" value="Pyridoxal_P_attach_site"/>
</dbReference>
<dbReference type="PROSITE" id="PS00102">
    <property type="entry name" value="PHOSPHORYLASE"/>
    <property type="match status" value="1"/>
</dbReference>
<dbReference type="Gene3D" id="3.40.50.2000">
    <property type="entry name" value="Glycogen Phosphorylase B"/>
    <property type="match status" value="2"/>
</dbReference>
<evidence type="ECO:0000256" key="3">
    <source>
        <dbReference type="ARBA" id="ARBA00006047"/>
    </source>
</evidence>
<dbReference type="PANTHER" id="PTHR11468">
    <property type="entry name" value="GLYCOGEN PHOSPHORYLASE"/>
    <property type="match status" value="1"/>
</dbReference>
<comment type="cofactor">
    <cofactor evidence="2 9">
        <name>pyridoxal 5'-phosphate</name>
        <dbReference type="ChEBI" id="CHEBI:597326"/>
    </cofactor>
</comment>
<gene>
    <name evidence="10" type="primary">glgP</name>
    <name evidence="10" type="ORF">Q7A36_35930</name>
</gene>
<evidence type="ECO:0000256" key="4">
    <source>
        <dbReference type="ARBA" id="ARBA00022676"/>
    </source>
</evidence>
<feature type="non-terminal residue" evidence="10">
    <location>
        <position position="1"/>
    </location>
</feature>
<comment type="catalytic activity">
    <reaction evidence="1 9">
        <text>[(1-&gt;4)-alpha-D-glucosyl](n) + phosphate = [(1-&gt;4)-alpha-D-glucosyl](n-1) + alpha-D-glucose 1-phosphate</text>
        <dbReference type="Rhea" id="RHEA:41732"/>
        <dbReference type="Rhea" id="RHEA-COMP:9584"/>
        <dbReference type="Rhea" id="RHEA-COMP:9586"/>
        <dbReference type="ChEBI" id="CHEBI:15444"/>
        <dbReference type="ChEBI" id="CHEBI:43474"/>
        <dbReference type="ChEBI" id="CHEBI:58601"/>
        <dbReference type="EC" id="2.4.1.1"/>
    </reaction>
</comment>
<dbReference type="GO" id="GO:0004645">
    <property type="term" value="F:1,4-alpha-oligoglucan phosphorylase activity"/>
    <property type="evidence" value="ECO:0007669"/>
    <property type="project" value="UniProtKB-EC"/>
</dbReference>
<evidence type="ECO:0000256" key="7">
    <source>
        <dbReference type="ARBA" id="ARBA00023277"/>
    </source>
</evidence>